<evidence type="ECO:0000313" key="9">
    <source>
        <dbReference type="EMBL" id="MBK1658816.1"/>
    </source>
</evidence>
<evidence type="ECO:0000259" key="7">
    <source>
        <dbReference type="PROSITE" id="PS50192"/>
    </source>
</evidence>
<dbReference type="SMART" id="SM00304">
    <property type="entry name" value="HAMP"/>
    <property type="match status" value="1"/>
</dbReference>
<evidence type="ECO:0000256" key="5">
    <source>
        <dbReference type="PROSITE-ProRule" id="PRU00284"/>
    </source>
</evidence>
<keyword evidence="2" id="KW-0472">Membrane</keyword>
<evidence type="ECO:0000256" key="1">
    <source>
        <dbReference type="ARBA" id="ARBA00004429"/>
    </source>
</evidence>
<keyword evidence="2" id="KW-1003">Cell membrane</keyword>
<accession>A0ABS1CWX7</accession>
<comment type="subcellular location">
    <subcellularLocation>
        <location evidence="1">Cell inner membrane</location>
        <topology evidence="1">Multi-pass membrane protein</topology>
    </subcellularLocation>
</comment>
<dbReference type="Gene3D" id="6.10.340.10">
    <property type="match status" value="1"/>
</dbReference>
<protein>
    <recommendedName>
        <fullName evidence="11">Methyl-accepting chemotaxis protein</fullName>
    </recommendedName>
</protein>
<proteinExistence type="inferred from homology"/>
<sequence length="667" mass="69125">MVRMQLGIRGRVFGGSLALVLLAVLVAGGGILTSRGIERDAARTEALLEAAFTAQEAAEAIEVMRRSMVRYRLDGGQLDQQVAAADRAAALVAQLRDAAQSAERRDGYAEVAALLAQATQSRVDFVAQRERMVQAREALAASGAAMDAAAADLLRDSTPDEPPEVTSTLERVNALLLTLRLRSWRYMATTYPEGPARFATARGDLRAALAALESQPLSFVQQEALRKLAGLVESYATDFGTFAAAQAEALVIYDSRVVPQMVAAADRMRLAKADIVGAMQAGRAESKALVTRAGEWMLGLAVAIVPVGLLIAWLVGRGIVRPIGGMAGAMTRLAGGETEVEIPSRDARDEMGRMAAAVEVFRQNALERRRLEAEQEAAAARAAGEKRQAMQDLAGSFEAAVGGVIRDVAAAAARMRDAADGMRGAAQSAAGNAADAADTVSQSEAKIQMIAAATEELTASITEIAQRVARVAQITAEAVTAAETTNGTVDGLSQSAQRIGQVVRLIGDIAGQTNLLALNATIEAARAGEAGKGFAVVASEVKALAAQTAKATEEIGGFIAEMQGNTGEAVGAVRTIGETIGQLSLIASEVAAAVEEQNAAMREIAGNVAQTASGMQAVNSRVREIAQATQGVGGAAGEVLGAADAVSGQTRGLQGEVQRFLAEVRAA</sequence>
<feature type="domain" description="HAMP" evidence="8">
    <location>
        <begin position="317"/>
        <end position="370"/>
    </location>
</feature>
<keyword evidence="10" id="KW-1185">Reference proteome</keyword>
<dbReference type="EMBL" id="NRSG01000069">
    <property type="protein sequence ID" value="MBK1658816.1"/>
    <property type="molecule type" value="Genomic_DNA"/>
</dbReference>
<organism evidence="9 10">
    <name type="scientific">Paracraurococcus ruber</name>
    <dbReference type="NCBI Taxonomy" id="77675"/>
    <lineage>
        <taxon>Bacteria</taxon>
        <taxon>Pseudomonadati</taxon>
        <taxon>Pseudomonadota</taxon>
        <taxon>Alphaproteobacteria</taxon>
        <taxon>Acetobacterales</taxon>
        <taxon>Roseomonadaceae</taxon>
        <taxon>Paracraurococcus</taxon>
    </lineage>
</organism>
<feature type="domain" description="T-SNARE coiled-coil homology" evidence="7">
    <location>
        <begin position="563"/>
        <end position="625"/>
    </location>
</feature>
<gene>
    <name evidence="9" type="ORF">CKO45_11285</name>
</gene>
<dbReference type="InterPro" id="IPR003660">
    <property type="entry name" value="HAMP_dom"/>
</dbReference>
<dbReference type="InterPro" id="IPR032255">
    <property type="entry name" value="HBM"/>
</dbReference>
<name>A0ABS1CWX7_9PROT</name>
<dbReference type="PROSITE" id="PS50111">
    <property type="entry name" value="CHEMOTAXIS_TRANSDUC_2"/>
    <property type="match status" value="1"/>
</dbReference>
<evidence type="ECO:0000256" key="3">
    <source>
        <dbReference type="ARBA" id="ARBA00023224"/>
    </source>
</evidence>
<dbReference type="PROSITE" id="PS50885">
    <property type="entry name" value="HAMP"/>
    <property type="match status" value="1"/>
</dbReference>
<keyword evidence="3 5" id="KW-0807">Transducer</keyword>
<dbReference type="PANTHER" id="PTHR32089:SF112">
    <property type="entry name" value="LYSOZYME-LIKE PROTEIN-RELATED"/>
    <property type="match status" value="1"/>
</dbReference>
<dbReference type="InterPro" id="IPR004089">
    <property type="entry name" value="MCPsignal_dom"/>
</dbReference>
<evidence type="ECO:0000313" key="10">
    <source>
        <dbReference type="Proteomes" id="UP000697995"/>
    </source>
</evidence>
<dbReference type="SUPFAM" id="SSF58104">
    <property type="entry name" value="Methyl-accepting chemotaxis protein (MCP) signaling domain"/>
    <property type="match status" value="1"/>
</dbReference>
<dbReference type="PANTHER" id="PTHR32089">
    <property type="entry name" value="METHYL-ACCEPTING CHEMOTAXIS PROTEIN MCPB"/>
    <property type="match status" value="1"/>
</dbReference>
<comment type="similarity">
    <text evidence="4">Belongs to the methyl-accepting chemotaxis (MCP) protein family.</text>
</comment>
<evidence type="ECO:0008006" key="11">
    <source>
        <dbReference type="Google" id="ProtNLM"/>
    </source>
</evidence>
<evidence type="ECO:0000256" key="2">
    <source>
        <dbReference type="ARBA" id="ARBA00022519"/>
    </source>
</evidence>
<evidence type="ECO:0000259" key="8">
    <source>
        <dbReference type="PROSITE" id="PS50885"/>
    </source>
</evidence>
<dbReference type="PROSITE" id="PS50192">
    <property type="entry name" value="T_SNARE"/>
    <property type="match status" value="1"/>
</dbReference>
<evidence type="ECO:0000256" key="4">
    <source>
        <dbReference type="ARBA" id="ARBA00029447"/>
    </source>
</evidence>
<dbReference type="SMART" id="SM00283">
    <property type="entry name" value="MA"/>
    <property type="match status" value="1"/>
</dbReference>
<dbReference type="Pfam" id="PF00015">
    <property type="entry name" value="MCPsignal"/>
    <property type="match status" value="1"/>
</dbReference>
<dbReference type="Pfam" id="PF00672">
    <property type="entry name" value="HAMP"/>
    <property type="match status" value="1"/>
</dbReference>
<dbReference type="Gene3D" id="1.10.287.950">
    <property type="entry name" value="Methyl-accepting chemotaxis protein"/>
    <property type="match status" value="1"/>
</dbReference>
<keyword evidence="2" id="KW-0997">Cell inner membrane</keyword>
<dbReference type="SMART" id="SM01358">
    <property type="entry name" value="HBM"/>
    <property type="match status" value="1"/>
</dbReference>
<reference evidence="9 10" key="1">
    <citation type="journal article" date="2020" name="Microorganisms">
        <title>Osmotic Adaptation and Compatible Solute Biosynthesis of Phototrophic Bacteria as Revealed from Genome Analyses.</title>
        <authorList>
            <person name="Imhoff J.F."/>
            <person name="Rahn T."/>
            <person name="Kunzel S."/>
            <person name="Keller A."/>
            <person name="Neulinger S.C."/>
        </authorList>
    </citation>
    <scope>NUCLEOTIDE SEQUENCE [LARGE SCALE GENOMIC DNA]</scope>
    <source>
        <strain evidence="9 10">DSM 15382</strain>
    </source>
</reference>
<comment type="caution">
    <text evidence="9">The sequence shown here is derived from an EMBL/GenBank/DDBJ whole genome shotgun (WGS) entry which is preliminary data.</text>
</comment>
<evidence type="ECO:0000259" key="6">
    <source>
        <dbReference type="PROSITE" id="PS50111"/>
    </source>
</evidence>
<feature type="domain" description="Methyl-accepting transducer" evidence="6">
    <location>
        <begin position="411"/>
        <end position="647"/>
    </location>
</feature>
<dbReference type="Proteomes" id="UP000697995">
    <property type="component" value="Unassembled WGS sequence"/>
</dbReference>
<dbReference type="InterPro" id="IPR000727">
    <property type="entry name" value="T_SNARE_dom"/>
</dbReference>